<comment type="caution">
    <text evidence="1">The sequence shown here is derived from an EMBL/GenBank/DDBJ whole genome shotgun (WGS) entry which is preliminary data.</text>
</comment>
<dbReference type="EMBL" id="QUNO01000006">
    <property type="protein sequence ID" value="REH46959.1"/>
    <property type="molecule type" value="Genomic_DNA"/>
</dbReference>
<dbReference type="AlphaFoldDB" id="A0A3E0HKH6"/>
<sequence>MNEEWTKIPMVRARGLPTTAGGQPALVRKSLLTLVCLLLAGCSGQAVISPIGAQPAGVNTRHTAELDVVGGASSVLVRSANLGTALYRTQDPAQVEVQGDVVRVSVRSAGPGNVVIDLNSVVVWRIALDGGANEENVDLSGGRLAELDLHAGAGRITAVLPPPRETVPVRMTGGASSFEVRLPSRVEARVLFAGGAGEATIDGTVHTGIAGSTALATPGWNTAANRYSVENAAGLSSFTLGRS</sequence>
<evidence type="ECO:0000313" key="2">
    <source>
        <dbReference type="Proteomes" id="UP000256269"/>
    </source>
</evidence>
<reference evidence="1 2" key="1">
    <citation type="submission" date="2018-08" db="EMBL/GenBank/DDBJ databases">
        <title>Genomic Encyclopedia of Archaeal and Bacterial Type Strains, Phase II (KMG-II): from individual species to whole genera.</title>
        <authorList>
            <person name="Goeker M."/>
        </authorList>
    </citation>
    <scope>NUCLEOTIDE SEQUENCE [LARGE SCALE GENOMIC DNA]</scope>
    <source>
        <strain evidence="1 2">DSM 45791</strain>
    </source>
</reference>
<accession>A0A3E0HKH6</accession>
<proteinExistence type="predicted"/>
<evidence type="ECO:0000313" key="1">
    <source>
        <dbReference type="EMBL" id="REH46959.1"/>
    </source>
</evidence>
<gene>
    <name evidence="1" type="ORF">BCF44_106123</name>
</gene>
<organism evidence="1 2">
    <name type="scientific">Kutzneria buriramensis</name>
    <dbReference type="NCBI Taxonomy" id="1045776"/>
    <lineage>
        <taxon>Bacteria</taxon>
        <taxon>Bacillati</taxon>
        <taxon>Actinomycetota</taxon>
        <taxon>Actinomycetes</taxon>
        <taxon>Pseudonocardiales</taxon>
        <taxon>Pseudonocardiaceae</taxon>
        <taxon>Kutzneria</taxon>
    </lineage>
</organism>
<name>A0A3E0HKH6_9PSEU</name>
<dbReference type="Proteomes" id="UP000256269">
    <property type="component" value="Unassembled WGS sequence"/>
</dbReference>
<protein>
    <recommendedName>
        <fullName evidence="3">Adhesin</fullName>
    </recommendedName>
</protein>
<keyword evidence="2" id="KW-1185">Reference proteome</keyword>
<evidence type="ECO:0008006" key="3">
    <source>
        <dbReference type="Google" id="ProtNLM"/>
    </source>
</evidence>